<dbReference type="VEuPathDB" id="FungiDB:ASPSYDRAFT_50868"/>
<accession>A0A1L9T1S9</accession>
<dbReference type="CDD" id="cd04301">
    <property type="entry name" value="NAT_SF"/>
    <property type="match status" value="1"/>
</dbReference>
<dbReference type="Pfam" id="PF00583">
    <property type="entry name" value="Acetyltransf_1"/>
    <property type="match status" value="1"/>
</dbReference>
<dbReference type="GeneID" id="63764243"/>
<dbReference type="OrthoDB" id="3853310at2759"/>
<proteinExistence type="predicted"/>
<dbReference type="InterPro" id="IPR016181">
    <property type="entry name" value="Acyl_CoA_acyltransferase"/>
</dbReference>
<sequence>MATISPATAHLVETAEMRFIKAQIQAVQARFPSQKFIAESIGGGVAAVTKPTFGRKLNHVAGFGMNGPVSEEDLEAVELLYRGIGVFSEINLCPFAHPSAREALDRMGWTVCAEMSVYVLSLQEYEEKEKVEEICITHASAEEYPSFIETSVAGFGYNATPDQLDLFQTLASAATLRADTRLYLARINGQIAGAAGMALITTPLGRVAELYIDSTVPECRGKGVQAALLRTRLDEAKKEGIDLATVTTWPTGTSARNVERVGFELGYRKDVFTTKQN</sequence>
<dbReference type="GO" id="GO:0016747">
    <property type="term" value="F:acyltransferase activity, transferring groups other than amino-acyl groups"/>
    <property type="evidence" value="ECO:0007669"/>
    <property type="project" value="InterPro"/>
</dbReference>
<evidence type="ECO:0000259" key="1">
    <source>
        <dbReference type="PROSITE" id="PS51186"/>
    </source>
</evidence>
<dbReference type="Gene3D" id="3.40.630.30">
    <property type="match status" value="1"/>
</dbReference>
<reference evidence="3" key="1">
    <citation type="journal article" date="2017" name="Genome Biol.">
        <title>Comparative genomics reveals high biological diversity and specific adaptations in the industrially and medically important fungal genus Aspergillus.</title>
        <authorList>
            <person name="de Vries R.P."/>
            <person name="Riley R."/>
            <person name="Wiebenga A."/>
            <person name="Aguilar-Osorio G."/>
            <person name="Amillis S."/>
            <person name="Uchima C.A."/>
            <person name="Anderluh G."/>
            <person name="Asadollahi M."/>
            <person name="Askin M."/>
            <person name="Barry K."/>
            <person name="Battaglia E."/>
            <person name="Bayram O."/>
            <person name="Benocci T."/>
            <person name="Braus-Stromeyer S.A."/>
            <person name="Caldana C."/>
            <person name="Canovas D."/>
            <person name="Cerqueira G.C."/>
            <person name="Chen F."/>
            <person name="Chen W."/>
            <person name="Choi C."/>
            <person name="Clum A."/>
            <person name="Dos Santos R.A."/>
            <person name="Damasio A.R."/>
            <person name="Diallinas G."/>
            <person name="Emri T."/>
            <person name="Fekete E."/>
            <person name="Flipphi M."/>
            <person name="Freyberg S."/>
            <person name="Gallo A."/>
            <person name="Gournas C."/>
            <person name="Habgood R."/>
            <person name="Hainaut M."/>
            <person name="Harispe M.L."/>
            <person name="Henrissat B."/>
            <person name="Hilden K.S."/>
            <person name="Hope R."/>
            <person name="Hossain A."/>
            <person name="Karabika E."/>
            <person name="Karaffa L."/>
            <person name="Karanyi Z."/>
            <person name="Krasevec N."/>
            <person name="Kuo A."/>
            <person name="Kusch H."/>
            <person name="LaButti K."/>
            <person name="Lagendijk E.L."/>
            <person name="Lapidus A."/>
            <person name="Levasseur A."/>
            <person name="Lindquist E."/>
            <person name="Lipzen A."/>
            <person name="Logrieco A.F."/>
            <person name="MacCabe A."/>
            <person name="Maekelae M.R."/>
            <person name="Malavazi I."/>
            <person name="Melin P."/>
            <person name="Meyer V."/>
            <person name="Mielnichuk N."/>
            <person name="Miskei M."/>
            <person name="Molnar A.P."/>
            <person name="Mule G."/>
            <person name="Ngan C.Y."/>
            <person name="Orejas M."/>
            <person name="Orosz E."/>
            <person name="Ouedraogo J.P."/>
            <person name="Overkamp K.M."/>
            <person name="Park H.-S."/>
            <person name="Perrone G."/>
            <person name="Piumi F."/>
            <person name="Punt P.J."/>
            <person name="Ram A.F."/>
            <person name="Ramon A."/>
            <person name="Rauscher S."/>
            <person name="Record E."/>
            <person name="Riano-Pachon D.M."/>
            <person name="Robert V."/>
            <person name="Roehrig J."/>
            <person name="Ruller R."/>
            <person name="Salamov A."/>
            <person name="Salih N.S."/>
            <person name="Samson R.A."/>
            <person name="Sandor E."/>
            <person name="Sanguinetti M."/>
            <person name="Schuetze T."/>
            <person name="Sepcic K."/>
            <person name="Shelest E."/>
            <person name="Sherlock G."/>
            <person name="Sophianopoulou V."/>
            <person name="Squina F.M."/>
            <person name="Sun H."/>
            <person name="Susca A."/>
            <person name="Todd R.B."/>
            <person name="Tsang A."/>
            <person name="Unkles S.E."/>
            <person name="van de Wiele N."/>
            <person name="van Rossen-Uffink D."/>
            <person name="Oliveira J.V."/>
            <person name="Vesth T.C."/>
            <person name="Visser J."/>
            <person name="Yu J.-H."/>
            <person name="Zhou M."/>
            <person name="Andersen M.R."/>
            <person name="Archer D.B."/>
            <person name="Baker S.E."/>
            <person name="Benoit I."/>
            <person name="Brakhage A.A."/>
            <person name="Braus G.H."/>
            <person name="Fischer R."/>
            <person name="Frisvad J.C."/>
            <person name="Goldman G.H."/>
            <person name="Houbraken J."/>
            <person name="Oakley B."/>
            <person name="Pocsi I."/>
            <person name="Scazzocchio C."/>
            <person name="Seiboth B."/>
            <person name="vanKuyk P.A."/>
            <person name="Wortman J."/>
            <person name="Dyer P.S."/>
            <person name="Grigoriev I.V."/>
        </authorList>
    </citation>
    <scope>NUCLEOTIDE SEQUENCE [LARGE SCALE GENOMIC DNA]</scope>
    <source>
        <strain evidence="3">CBS 593.65</strain>
    </source>
</reference>
<evidence type="ECO:0000313" key="3">
    <source>
        <dbReference type="Proteomes" id="UP000184356"/>
    </source>
</evidence>
<protein>
    <recommendedName>
        <fullName evidence="1">N-acetyltransferase domain-containing protein</fullName>
    </recommendedName>
</protein>
<organism evidence="2 3">
    <name type="scientific">Aspergillus sydowii CBS 593.65</name>
    <dbReference type="NCBI Taxonomy" id="1036612"/>
    <lineage>
        <taxon>Eukaryota</taxon>
        <taxon>Fungi</taxon>
        <taxon>Dikarya</taxon>
        <taxon>Ascomycota</taxon>
        <taxon>Pezizomycotina</taxon>
        <taxon>Eurotiomycetes</taxon>
        <taxon>Eurotiomycetidae</taxon>
        <taxon>Eurotiales</taxon>
        <taxon>Aspergillaceae</taxon>
        <taxon>Aspergillus</taxon>
        <taxon>Aspergillus subgen. Nidulantes</taxon>
    </lineage>
</organism>
<keyword evidence="3" id="KW-1185">Reference proteome</keyword>
<name>A0A1L9T1S9_9EURO</name>
<gene>
    <name evidence="2" type="ORF">ASPSYDRAFT_50868</name>
</gene>
<feature type="domain" description="N-acetyltransferase" evidence="1">
    <location>
        <begin position="134"/>
        <end position="277"/>
    </location>
</feature>
<dbReference type="EMBL" id="KV878597">
    <property type="protein sequence ID" value="OJJ53368.1"/>
    <property type="molecule type" value="Genomic_DNA"/>
</dbReference>
<dbReference type="InterPro" id="IPR000182">
    <property type="entry name" value="GNAT_dom"/>
</dbReference>
<dbReference type="RefSeq" id="XP_040697174.1">
    <property type="nucleotide sequence ID" value="XM_040848170.1"/>
</dbReference>
<evidence type="ECO:0000313" key="2">
    <source>
        <dbReference type="EMBL" id="OJJ53368.1"/>
    </source>
</evidence>
<dbReference type="SUPFAM" id="SSF55729">
    <property type="entry name" value="Acyl-CoA N-acyltransferases (Nat)"/>
    <property type="match status" value="1"/>
</dbReference>
<dbReference type="PROSITE" id="PS51186">
    <property type="entry name" value="GNAT"/>
    <property type="match status" value="1"/>
</dbReference>
<dbReference type="AlphaFoldDB" id="A0A1L9T1S9"/>
<dbReference type="Proteomes" id="UP000184356">
    <property type="component" value="Unassembled WGS sequence"/>
</dbReference>